<feature type="region of interest" description="Disordered" evidence="5">
    <location>
        <begin position="250"/>
        <end position="302"/>
    </location>
</feature>
<feature type="compositionally biased region" description="Basic and acidic residues" evidence="5">
    <location>
        <begin position="250"/>
        <end position="272"/>
    </location>
</feature>
<protein>
    <recommendedName>
        <fullName evidence="9">PQ loop repeat protein</fullName>
    </recommendedName>
</protein>
<keyword evidence="8" id="KW-1185">Reference proteome</keyword>
<reference evidence="8" key="2">
    <citation type="journal article" date="2018" name="Nat. Commun.">
        <title>Extreme sensitivity to ultraviolet light in the fungal pathogen causing white-nose syndrome of bats.</title>
        <authorList>
            <person name="Palmer J.M."/>
            <person name="Drees K.P."/>
            <person name="Foster J.T."/>
            <person name="Lindner D.L."/>
        </authorList>
    </citation>
    <scope>NUCLEOTIDE SEQUENCE [LARGE SCALE GENOMIC DNA]</scope>
    <source>
        <strain evidence="8">UAMH 10579</strain>
    </source>
</reference>
<dbReference type="SMART" id="SM00679">
    <property type="entry name" value="CTNS"/>
    <property type="match status" value="2"/>
</dbReference>
<name>A0A2P2SXK6_9PEZI</name>
<evidence type="ECO:0000256" key="3">
    <source>
        <dbReference type="ARBA" id="ARBA00022989"/>
    </source>
</evidence>
<evidence type="ECO:0000256" key="6">
    <source>
        <dbReference type="SAM" id="Phobius"/>
    </source>
</evidence>
<proteinExistence type="predicted"/>
<reference evidence="7 8" key="1">
    <citation type="submission" date="2016-03" db="EMBL/GenBank/DDBJ databases">
        <title>Comparative genomics of Pseudogymnoascus destructans, the fungus causing white-nose syndrome of bats.</title>
        <authorList>
            <person name="Palmer J.M."/>
            <person name="Drees K.P."/>
            <person name="Foster J.T."/>
            <person name="Lindner D.L."/>
        </authorList>
    </citation>
    <scope>NUCLEOTIDE SEQUENCE [LARGE SCALE GENOMIC DNA]</scope>
    <source>
        <strain evidence="7 8">UAMH 10579</strain>
    </source>
</reference>
<dbReference type="Proteomes" id="UP000091956">
    <property type="component" value="Unassembled WGS sequence"/>
</dbReference>
<evidence type="ECO:0000256" key="2">
    <source>
        <dbReference type="ARBA" id="ARBA00022692"/>
    </source>
</evidence>
<feature type="compositionally biased region" description="Polar residues" evidence="5">
    <location>
        <begin position="274"/>
        <end position="289"/>
    </location>
</feature>
<accession>A0A2P2SXK6</accession>
<dbReference type="OrthoDB" id="407617at2759"/>
<keyword evidence="2 6" id="KW-0812">Transmembrane</keyword>
<dbReference type="AlphaFoldDB" id="A0A2P2SXK6"/>
<feature type="transmembrane region" description="Helical" evidence="6">
    <location>
        <begin position="35"/>
        <end position="56"/>
    </location>
</feature>
<feature type="transmembrane region" description="Helical" evidence="6">
    <location>
        <begin position="62"/>
        <end position="80"/>
    </location>
</feature>
<dbReference type="PANTHER" id="PTHR16201:SF37">
    <property type="entry name" value="PQ-LOOP REPEAT-CONTAINING PROTEIN"/>
    <property type="match status" value="1"/>
</dbReference>
<keyword evidence="4 6" id="KW-0472">Membrane</keyword>
<feature type="transmembrane region" description="Helical" evidence="6">
    <location>
        <begin position="183"/>
        <end position="208"/>
    </location>
</feature>
<sequence length="302" mass="33070">MAIIEEQPVAANVLGLLPQIWSNWKTKDTDGLPPAMVFLWAIAAVPFGTYAIVQHFNTPLQIQPQLLCTLSLISWVQILVYGNGWSWFKATIYGVTTAAIFGGAQAVLVLTLRPLYNRGIDYPMIIVGVIASLLVAIGLLPPYYEMWKRRGRVVGISLWFIFIDLLGAFFSLMALVAQHEFDILGGILYIAVIILELGILGSHGIWLIRTRRVRRAAALEGKTFDDVLEEKAHAGTPWKFSERRFCLKESRKGGKGGKGGEDVEMQVERGDVVETSTNPSLTTASSINKNPAVAADGGQSGV</sequence>
<evidence type="ECO:0000256" key="5">
    <source>
        <dbReference type="SAM" id="MobiDB-lite"/>
    </source>
</evidence>
<dbReference type="Pfam" id="PF04193">
    <property type="entry name" value="PQ-loop"/>
    <property type="match status" value="2"/>
</dbReference>
<gene>
    <name evidence="7" type="ORF">VE01_00536</name>
</gene>
<dbReference type="RefSeq" id="XP_018135303.1">
    <property type="nucleotide sequence ID" value="XM_018270066.1"/>
</dbReference>
<dbReference type="GO" id="GO:0016020">
    <property type="term" value="C:membrane"/>
    <property type="evidence" value="ECO:0007669"/>
    <property type="project" value="UniProtKB-SubCell"/>
</dbReference>
<evidence type="ECO:0000313" key="7">
    <source>
        <dbReference type="EMBL" id="OBU01571.1"/>
    </source>
</evidence>
<keyword evidence="3 6" id="KW-1133">Transmembrane helix</keyword>
<dbReference type="GeneID" id="28833922"/>
<dbReference type="PANTHER" id="PTHR16201">
    <property type="entry name" value="SEVEN TRANSMEMBRANE PROTEIN 1-RELATED"/>
    <property type="match status" value="1"/>
</dbReference>
<feature type="transmembrane region" description="Helical" evidence="6">
    <location>
        <begin position="156"/>
        <end position="177"/>
    </location>
</feature>
<evidence type="ECO:0000256" key="4">
    <source>
        <dbReference type="ARBA" id="ARBA00023136"/>
    </source>
</evidence>
<dbReference type="InterPro" id="IPR051415">
    <property type="entry name" value="LAAT-1"/>
</dbReference>
<feature type="transmembrane region" description="Helical" evidence="6">
    <location>
        <begin position="92"/>
        <end position="116"/>
    </location>
</feature>
<dbReference type="Gene3D" id="1.20.1280.290">
    <property type="match status" value="2"/>
</dbReference>
<comment type="subcellular location">
    <subcellularLocation>
        <location evidence="1">Membrane</location>
        <topology evidence="1">Multi-pass membrane protein</topology>
    </subcellularLocation>
</comment>
<dbReference type="EMBL" id="KV460206">
    <property type="protein sequence ID" value="OBU01571.1"/>
    <property type="molecule type" value="Genomic_DNA"/>
</dbReference>
<evidence type="ECO:0000256" key="1">
    <source>
        <dbReference type="ARBA" id="ARBA00004141"/>
    </source>
</evidence>
<evidence type="ECO:0008006" key="9">
    <source>
        <dbReference type="Google" id="ProtNLM"/>
    </source>
</evidence>
<organism evidence="7 8">
    <name type="scientific">Pseudogymnoascus verrucosus</name>
    <dbReference type="NCBI Taxonomy" id="342668"/>
    <lineage>
        <taxon>Eukaryota</taxon>
        <taxon>Fungi</taxon>
        <taxon>Dikarya</taxon>
        <taxon>Ascomycota</taxon>
        <taxon>Pezizomycotina</taxon>
        <taxon>Leotiomycetes</taxon>
        <taxon>Thelebolales</taxon>
        <taxon>Thelebolaceae</taxon>
        <taxon>Pseudogymnoascus</taxon>
    </lineage>
</organism>
<evidence type="ECO:0000313" key="8">
    <source>
        <dbReference type="Proteomes" id="UP000091956"/>
    </source>
</evidence>
<feature type="transmembrane region" description="Helical" evidence="6">
    <location>
        <begin position="122"/>
        <end position="144"/>
    </location>
</feature>
<dbReference type="InterPro" id="IPR006603">
    <property type="entry name" value="PQ-loop_rpt"/>
</dbReference>